<dbReference type="Pfam" id="PF06889">
    <property type="entry name" value="DUF1266"/>
    <property type="match status" value="1"/>
</dbReference>
<gene>
    <name evidence="2" type="ORF">PK98_04440</name>
</gene>
<dbReference type="AlphaFoldDB" id="A0A0B2C111"/>
<feature type="domain" description="DUF1266" evidence="1">
    <location>
        <begin position="53"/>
        <end position="226"/>
    </location>
</feature>
<dbReference type="InterPro" id="IPR009677">
    <property type="entry name" value="DUF1266"/>
</dbReference>
<evidence type="ECO:0000313" key="3">
    <source>
        <dbReference type="Proteomes" id="UP000030988"/>
    </source>
</evidence>
<dbReference type="STRING" id="1572751.PK98_04440"/>
<dbReference type="RefSeq" id="WP_039094597.1">
    <property type="nucleotide sequence ID" value="NZ_JTDN01000001.1"/>
</dbReference>
<dbReference type="OrthoDB" id="1956494at2"/>
<sequence>MTVAPAIILSDHPIADETRAWAYALGAMYHVAQGFHADAPTGEPEDGLNAHILADSWGATNRAELVGRMTDLGNDGHRKDHVRLVRYYCMLWRPAVAARREEYRSALREGGEAAEDARTALWRLDAVQANVGDIRSSSLLAFDAARGIMLARAGLMLGWLSEDEAWAYMLDVGRDVQRTYPSWSEYAADFVLARNMWAGDGSTDIFDSVIAGLRTDAASPWVRLAWSRPELTTPRAVRQFDGDTPYWTLEQDGG</sequence>
<reference evidence="2 3" key="1">
    <citation type="submission" date="2014-11" db="EMBL/GenBank/DDBJ databases">
        <title>Draft genome sequence of Kirrobacter mercurialis.</title>
        <authorList>
            <person name="Coil D.A."/>
            <person name="Eisen J.A."/>
        </authorList>
    </citation>
    <scope>NUCLEOTIDE SEQUENCE [LARGE SCALE GENOMIC DNA]</scope>
    <source>
        <strain evidence="2 3">Coronado</strain>
    </source>
</reference>
<name>A0A0B2C111_9SPHN</name>
<keyword evidence="3" id="KW-1185">Reference proteome</keyword>
<dbReference type="EMBL" id="JTDN01000001">
    <property type="protein sequence ID" value="KHL25855.1"/>
    <property type="molecule type" value="Genomic_DNA"/>
</dbReference>
<proteinExistence type="predicted"/>
<comment type="caution">
    <text evidence="2">The sequence shown here is derived from an EMBL/GenBank/DDBJ whole genome shotgun (WGS) entry which is preliminary data.</text>
</comment>
<evidence type="ECO:0000259" key="1">
    <source>
        <dbReference type="Pfam" id="PF06889"/>
    </source>
</evidence>
<protein>
    <recommendedName>
        <fullName evidence="1">DUF1266 domain-containing protein</fullName>
    </recommendedName>
</protein>
<organism evidence="2 3">
    <name type="scientific">Croceibacterium mercuriale</name>
    <dbReference type="NCBI Taxonomy" id="1572751"/>
    <lineage>
        <taxon>Bacteria</taxon>
        <taxon>Pseudomonadati</taxon>
        <taxon>Pseudomonadota</taxon>
        <taxon>Alphaproteobacteria</taxon>
        <taxon>Sphingomonadales</taxon>
        <taxon>Erythrobacteraceae</taxon>
        <taxon>Croceibacterium</taxon>
    </lineage>
</organism>
<accession>A0A0B2C111</accession>
<evidence type="ECO:0000313" key="2">
    <source>
        <dbReference type="EMBL" id="KHL25855.1"/>
    </source>
</evidence>
<dbReference type="Proteomes" id="UP000030988">
    <property type="component" value="Unassembled WGS sequence"/>
</dbReference>